<reference evidence="1" key="1">
    <citation type="submission" date="2019-11" db="EMBL/GenBank/DDBJ databases">
        <title>Nori genome reveals adaptations in red seaweeds to the harsh intertidal environment.</title>
        <authorList>
            <person name="Wang D."/>
            <person name="Mao Y."/>
        </authorList>
    </citation>
    <scope>NUCLEOTIDE SEQUENCE</scope>
    <source>
        <tissue evidence="1">Gametophyte</tissue>
    </source>
</reference>
<dbReference type="EMBL" id="CM020618">
    <property type="protein sequence ID" value="KAK1862673.1"/>
    <property type="molecule type" value="Genomic_DNA"/>
</dbReference>
<dbReference type="Proteomes" id="UP000798662">
    <property type="component" value="Chromosome 1"/>
</dbReference>
<evidence type="ECO:0000313" key="2">
    <source>
        <dbReference type="Proteomes" id="UP000798662"/>
    </source>
</evidence>
<name>A0ACC3BXT9_PYRYE</name>
<protein>
    <submittedName>
        <fullName evidence="1">Uncharacterized protein</fullName>
    </submittedName>
</protein>
<organism evidence="1 2">
    <name type="scientific">Pyropia yezoensis</name>
    <name type="common">Susabi-nori</name>
    <name type="synonym">Porphyra yezoensis</name>
    <dbReference type="NCBI Taxonomy" id="2788"/>
    <lineage>
        <taxon>Eukaryota</taxon>
        <taxon>Rhodophyta</taxon>
        <taxon>Bangiophyceae</taxon>
        <taxon>Bangiales</taxon>
        <taxon>Bangiaceae</taxon>
        <taxon>Pyropia</taxon>
    </lineage>
</organism>
<accession>A0ACC3BXT9</accession>
<proteinExistence type="predicted"/>
<comment type="caution">
    <text evidence="1">The sequence shown here is derived from an EMBL/GenBank/DDBJ whole genome shotgun (WGS) entry which is preliminary data.</text>
</comment>
<sequence length="348" mass="37263">MKVTYDARCLRFDGAPQFLLSGSIHYPRTHPSRWASLFASLRAAGLNAVETYVFWGEHQRTPAPDYDWSGRRDLWGFIAAAGDAGLVVLLRLGPYVCAEAHFGGLPAWLRALPGIRFRTDNRPFCDAMGDWCRVVASELRHRRLSAADGGPVVAVQLENEYEMVADAYGPGGGRYLEWVGRLGAELDVASPSPTRHLPTWHTAVVTAPAVSDGWFLDMGGLTRGALYVNGHHLARYWTVAGVRGLNGFLDGSPMGVGLATVAVTAGIEKDADGHGSPGGGAPAPPSTQRYYHVPPWVVTDSDAARVTLHVTILDEGGARPDTVALYDSAMEAVEGGHGTSAFAPRGCD</sequence>
<keyword evidence="2" id="KW-1185">Reference proteome</keyword>
<evidence type="ECO:0000313" key="1">
    <source>
        <dbReference type="EMBL" id="KAK1862673.1"/>
    </source>
</evidence>
<gene>
    <name evidence="1" type="ORF">I4F81_005241</name>
</gene>